<dbReference type="InterPro" id="IPR026436">
    <property type="entry name" value="CHP04206"/>
</dbReference>
<evidence type="ECO:0000313" key="5">
    <source>
        <dbReference type="Proteomes" id="UP000319894"/>
    </source>
</evidence>
<dbReference type="EMBL" id="QMDX01000001">
    <property type="protein sequence ID" value="TSD15755.1"/>
    <property type="molecule type" value="Genomic_DNA"/>
</dbReference>
<gene>
    <name evidence="4" type="ORF">DP107_00815</name>
</gene>
<feature type="transmembrane region" description="Helical" evidence="2">
    <location>
        <begin position="114"/>
        <end position="131"/>
    </location>
</feature>
<accession>A0A554NEK6</accession>
<dbReference type="Proteomes" id="UP000319894">
    <property type="component" value="Unassembled WGS sequence"/>
</dbReference>
<evidence type="ECO:0000259" key="3">
    <source>
        <dbReference type="Pfam" id="PF26224"/>
    </source>
</evidence>
<dbReference type="Pfam" id="PF26224">
    <property type="entry name" value="DUF8050"/>
    <property type="match status" value="1"/>
</dbReference>
<feature type="transmembrane region" description="Helical" evidence="2">
    <location>
        <begin position="137"/>
        <end position="157"/>
    </location>
</feature>
<feature type="transmembrane region" description="Helical" evidence="2">
    <location>
        <begin position="31"/>
        <end position="49"/>
    </location>
</feature>
<dbReference type="InParanoid" id="A0A554NEK6"/>
<name>A0A554NEK6_9EURY</name>
<feature type="region of interest" description="Disordered" evidence="1">
    <location>
        <begin position="1"/>
        <end position="26"/>
    </location>
</feature>
<keyword evidence="2" id="KW-0472">Membrane</keyword>
<dbReference type="InterPro" id="IPR058363">
    <property type="entry name" value="DUF8050"/>
</dbReference>
<dbReference type="NCBIfam" id="TIGR04206">
    <property type="entry name" value="near_ArtA"/>
    <property type="match status" value="1"/>
</dbReference>
<sequence length="171" mass="18286">MANQGPEGGDGDAPAEPPATGTPHAGPRRRFGAILSLAFVPWTVISIYSEWTLVFPFGFFNTSPPQLVDLYTMLFVAGGGLPRNPGLLPLSVLFYLLALGSAAVALGDREDPRLTAGLLVLAGVAHLGVAYSVSHRLYYTPVPFGALLMLVVAWWYYWPSLRATVMAPVEG</sequence>
<proteinExistence type="predicted"/>
<keyword evidence="2" id="KW-1133">Transmembrane helix</keyword>
<feature type="transmembrane region" description="Helical" evidence="2">
    <location>
        <begin position="87"/>
        <end position="107"/>
    </location>
</feature>
<reference evidence="4 5" key="1">
    <citation type="submission" date="2018-06" db="EMBL/GenBank/DDBJ databases">
        <title>Natronomonas sp. F16-60 a new haloarchaeon isolated from a solar saltern of Isla Cristina, Huelva, Spain.</title>
        <authorList>
            <person name="Duran-Viseras A."/>
            <person name="Sanchez-Porro C."/>
            <person name="Ventosa A."/>
        </authorList>
    </citation>
    <scope>NUCLEOTIDE SEQUENCE [LARGE SCALE GENOMIC DNA]</scope>
    <source>
        <strain evidence="4 5">F16-60</strain>
    </source>
</reference>
<comment type="caution">
    <text evidence="4">The sequence shown here is derived from an EMBL/GenBank/DDBJ whole genome shotgun (WGS) entry which is preliminary data.</text>
</comment>
<dbReference type="AlphaFoldDB" id="A0A554NEK6"/>
<feature type="domain" description="DUF8050" evidence="3">
    <location>
        <begin position="22"/>
        <end position="164"/>
    </location>
</feature>
<evidence type="ECO:0000256" key="1">
    <source>
        <dbReference type="SAM" id="MobiDB-lite"/>
    </source>
</evidence>
<keyword evidence="2" id="KW-0812">Transmembrane</keyword>
<dbReference type="RefSeq" id="WP_144260232.1">
    <property type="nucleotide sequence ID" value="NZ_QMDX01000001.1"/>
</dbReference>
<protein>
    <submittedName>
        <fullName evidence="4">TIGR04206 family protein</fullName>
    </submittedName>
</protein>
<keyword evidence="5" id="KW-1185">Reference proteome</keyword>
<evidence type="ECO:0000256" key="2">
    <source>
        <dbReference type="SAM" id="Phobius"/>
    </source>
</evidence>
<evidence type="ECO:0000313" key="4">
    <source>
        <dbReference type="EMBL" id="TSD15755.1"/>
    </source>
</evidence>
<dbReference type="OrthoDB" id="214467at2157"/>
<organism evidence="4 5">
    <name type="scientific">Haloglomus irregulare</name>
    <dbReference type="NCBI Taxonomy" id="2234134"/>
    <lineage>
        <taxon>Archaea</taxon>
        <taxon>Methanobacteriati</taxon>
        <taxon>Methanobacteriota</taxon>
        <taxon>Stenosarchaea group</taxon>
        <taxon>Halobacteria</taxon>
        <taxon>Halobacteriales</taxon>
        <taxon>Natronomonadaceae</taxon>
        <taxon>Haloglomus</taxon>
    </lineage>
</organism>